<sequence length="110" mass="12424">MYFRNLDFQNSSLSKSKILKKNVLKDTEFLALSLLQVYCSLPILGLGVPSPGLWSSYIFADSRYARFASDLTPQPYQKPSAFQKNALHKVLTGQASSKNHFKIHKTEQQG</sequence>
<accession>A0AAV3A670</accession>
<evidence type="ECO:0000313" key="1">
    <source>
        <dbReference type="EMBL" id="DBA21942.1"/>
    </source>
</evidence>
<dbReference type="AlphaFoldDB" id="A0AAV3A670"/>
<reference evidence="1" key="1">
    <citation type="thesis" date="2020" institute="ProQuest LLC" country="789 East Eisenhower Parkway, Ann Arbor, MI, USA">
        <title>Comparative Genomics and Chromosome Evolution.</title>
        <authorList>
            <person name="Mudd A.B."/>
        </authorList>
    </citation>
    <scope>NUCLEOTIDE SEQUENCE</scope>
    <source>
        <strain evidence="1">1538</strain>
        <tissue evidence="1">Blood</tissue>
    </source>
</reference>
<protein>
    <submittedName>
        <fullName evidence="1">Uncharacterized protein</fullName>
    </submittedName>
</protein>
<keyword evidence="2" id="KW-1185">Reference proteome</keyword>
<comment type="caution">
    <text evidence="1">The sequence shown here is derived from an EMBL/GenBank/DDBJ whole genome shotgun (WGS) entry which is preliminary data.</text>
</comment>
<proteinExistence type="predicted"/>
<dbReference type="EMBL" id="DYDO01000006">
    <property type="protein sequence ID" value="DBA21942.1"/>
    <property type="molecule type" value="Genomic_DNA"/>
</dbReference>
<organism evidence="1 2">
    <name type="scientific">Pyxicephalus adspersus</name>
    <name type="common">African bullfrog</name>
    <dbReference type="NCBI Taxonomy" id="30357"/>
    <lineage>
        <taxon>Eukaryota</taxon>
        <taxon>Metazoa</taxon>
        <taxon>Chordata</taxon>
        <taxon>Craniata</taxon>
        <taxon>Vertebrata</taxon>
        <taxon>Euteleostomi</taxon>
        <taxon>Amphibia</taxon>
        <taxon>Batrachia</taxon>
        <taxon>Anura</taxon>
        <taxon>Neobatrachia</taxon>
        <taxon>Ranoidea</taxon>
        <taxon>Pyxicephalidae</taxon>
        <taxon>Pyxicephalinae</taxon>
        <taxon>Pyxicephalus</taxon>
    </lineage>
</organism>
<name>A0AAV3A670_PYXAD</name>
<gene>
    <name evidence="1" type="ORF">GDO54_013052</name>
</gene>
<dbReference type="Proteomes" id="UP001181693">
    <property type="component" value="Unassembled WGS sequence"/>
</dbReference>
<evidence type="ECO:0000313" key="2">
    <source>
        <dbReference type="Proteomes" id="UP001181693"/>
    </source>
</evidence>